<dbReference type="Proteomes" id="UP000077202">
    <property type="component" value="Unassembled WGS sequence"/>
</dbReference>
<organism evidence="1 2">
    <name type="scientific">Marchantia polymorpha subsp. ruderalis</name>
    <dbReference type="NCBI Taxonomy" id="1480154"/>
    <lineage>
        <taxon>Eukaryota</taxon>
        <taxon>Viridiplantae</taxon>
        <taxon>Streptophyta</taxon>
        <taxon>Embryophyta</taxon>
        <taxon>Marchantiophyta</taxon>
        <taxon>Marchantiopsida</taxon>
        <taxon>Marchantiidae</taxon>
        <taxon>Marchantiales</taxon>
        <taxon>Marchantiaceae</taxon>
        <taxon>Marchantia</taxon>
    </lineage>
</organism>
<comment type="caution">
    <text evidence="1">The sequence shown here is derived from an EMBL/GenBank/DDBJ whole genome shotgun (WGS) entry which is preliminary data.</text>
</comment>
<accession>A0A176VZL6</accession>
<dbReference type="AlphaFoldDB" id="A0A176VZL6"/>
<protein>
    <recommendedName>
        <fullName evidence="3">Reverse transcriptase Ty1/copia-type domain-containing protein</fullName>
    </recommendedName>
</protein>
<keyword evidence="2" id="KW-1185">Reference proteome</keyword>
<dbReference type="CDD" id="cd09272">
    <property type="entry name" value="RNase_HI_RT_Ty1"/>
    <property type="match status" value="1"/>
</dbReference>
<dbReference type="EMBL" id="LVLJ01002295">
    <property type="protein sequence ID" value="OAE25645.1"/>
    <property type="molecule type" value="Genomic_DNA"/>
</dbReference>
<evidence type="ECO:0000313" key="2">
    <source>
        <dbReference type="Proteomes" id="UP000077202"/>
    </source>
</evidence>
<evidence type="ECO:0008006" key="3">
    <source>
        <dbReference type="Google" id="ProtNLM"/>
    </source>
</evidence>
<name>A0A176VZL6_MARPO</name>
<dbReference type="PANTHER" id="PTHR11439">
    <property type="entry name" value="GAG-POL-RELATED RETROTRANSPOSON"/>
    <property type="match status" value="1"/>
</dbReference>
<reference evidence="1" key="1">
    <citation type="submission" date="2016-03" db="EMBL/GenBank/DDBJ databases">
        <title>Mechanisms controlling the formation of the plant cell surface in tip-growing cells are functionally conserved among land plants.</title>
        <authorList>
            <person name="Honkanen S."/>
            <person name="Jones V.A."/>
            <person name="Morieri G."/>
            <person name="Champion C."/>
            <person name="Hetherington A.J."/>
            <person name="Kelly S."/>
            <person name="Saint-Marcoux D."/>
            <person name="Proust H."/>
            <person name="Prescott H."/>
            <person name="Dolan L."/>
        </authorList>
    </citation>
    <scope>NUCLEOTIDE SEQUENCE [LARGE SCALE GENOMIC DNA]</scope>
    <source>
        <tissue evidence="1">Whole gametophyte</tissue>
    </source>
</reference>
<sequence length="224" mass="26498">MRRSDEDLPNKERVEAVVIEEYGPLLYLITLMDDLLMVGKSIELMDWVQVEVSKLFQISEVEGCDYFLGMEIGRKSELRTLKLTQRKQIKDILERFMAWARLGFEKRCVRDEERLDIVKCPYSELVERLLYLTTCTRPNLYFTMRVLSRYMAEPTVEQEGTVDIKEDNQGALKLLKHSMASKRSKHIDIMHHFEREQVMRDEVKFEYCPIDKMLADFMTKVVPA</sequence>
<proteinExistence type="predicted"/>
<gene>
    <name evidence="1" type="ORF">AXG93_4368s1040</name>
</gene>
<evidence type="ECO:0000313" key="1">
    <source>
        <dbReference type="EMBL" id="OAE25645.1"/>
    </source>
</evidence>